<gene>
    <name evidence="1" type="ORF">J3D65DRAFT_625141</name>
</gene>
<dbReference type="InterPro" id="IPR008775">
    <property type="entry name" value="Phytyl_CoA_dOase-like"/>
</dbReference>
<dbReference type="GeneID" id="92033217"/>
<evidence type="ECO:0000313" key="2">
    <source>
        <dbReference type="Proteomes" id="UP001360953"/>
    </source>
</evidence>
<dbReference type="PANTHER" id="PTHR40128:SF1">
    <property type="entry name" value="PHYTANOYL-COA HYDROXYLASE"/>
    <property type="match status" value="1"/>
</dbReference>
<comment type="caution">
    <text evidence="1">The sequence shown here is derived from an EMBL/GenBank/DDBJ whole genome shotgun (WGS) entry which is preliminary data.</text>
</comment>
<dbReference type="Gene3D" id="2.60.120.620">
    <property type="entry name" value="q2cbj1_9rhob like domain"/>
    <property type="match status" value="1"/>
</dbReference>
<sequence length="333" mass="36982">MPHAASPEVESSWPGAKLFVNDGPLEASEVAPLKKSYPSEPIEELRKRYNEDGYIFMKGLIPREDVLKARESYFKGLAPSGVLKPGTKPVEGIFDDAKDRLNYPGIGAGAASGNGRPGGESAEVFVDLALKQHTEPWYCEEFSKHPALYDFISKLTGWGNDTLSLKRTLLRNNTPGNKAIGVHYDQIFLRYGEPTSVTAWVPMGDVSVQGGGLIYMEDGHNVGQRIENEFTEKAKENGLTEEEAKYAFNRNMMSTGFLAEGPAGFGREHGARWLLTDYEAGDAVLHQPHSIHASTINHDPQNKIRVGTDLRFVNSARPYDKRWTNYFQFNDGV</sequence>
<dbReference type="RefSeq" id="XP_066655468.1">
    <property type="nucleotide sequence ID" value="XM_066800311.1"/>
</dbReference>
<reference evidence="1 2" key="1">
    <citation type="submission" date="2024-04" db="EMBL/GenBank/DDBJ databases">
        <title>Phyllosticta paracitricarpa is synonymous to the EU quarantine fungus P. citricarpa based on phylogenomic analyses.</title>
        <authorList>
            <consortium name="Lawrence Berkeley National Laboratory"/>
            <person name="Van ingen-buijs V.A."/>
            <person name="Van westerhoven A.C."/>
            <person name="Haridas S."/>
            <person name="Skiadas P."/>
            <person name="Martin F."/>
            <person name="Groenewald J.Z."/>
            <person name="Crous P.W."/>
            <person name="Seidl M.F."/>
        </authorList>
    </citation>
    <scope>NUCLEOTIDE SEQUENCE [LARGE SCALE GENOMIC DNA]</scope>
    <source>
        <strain evidence="1 2">CPC 17464</strain>
    </source>
</reference>
<dbReference type="Proteomes" id="UP001360953">
    <property type="component" value="Unassembled WGS sequence"/>
</dbReference>
<organism evidence="1 2">
    <name type="scientific">Phyllosticta citribraziliensis</name>
    <dbReference type="NCBI Taxonomy" id="989973"/>
    <lineage>
        <taxon>Eukaryota</taxon>
        <taxon>Fungi</taxon>
        <taxon>Dikarya</taxon>
        <taxon>Ascomycota</taxon>
        <taxon>Pezizomycotina</taxon>
        <taxon>Dothideomycetes</taxon>
        <taxon>Dothideomycetes incertae sedis</taxon>
        <taxon>Botryosphaeriales</taxon>
        <taxon>Phyllostictaceae</taxon>
        <taxon>Phyllosticta</taxon>
    </lineage>
</organism>
<dbReference type="Pfam" id="PF05721">
    <property type="entry name" value="PhyH"/>
    <property type="match status" value="1"/>
</dbReference>
<name>A0ABR1LU57_9PEZI</name>
<dbReference type="PANTHER" id="PTHR40128">
    <property type="entry name" value="EXPRESSED PROTEIN"/>
    <property type="match status" value="1"/>
</dbReference>
<protein>
    <submittedName>
        <fullName evidence="1">Phytanoyl-CoA hydroxylase</fullName>
    </submittedName>
</protein>
<proteinExistence type="predicted"/>
<accession>A0ABR1LU57</accession>
<evidence type="ECO:0000313" key="1">
    <source>
        <dbReference type="EMBL" id="KAK7537317.1"/>
    </source>
</evidence>
<keyword evidence="2" id="KW-1185">Reference proteome</keyword>
<dbReference type="EMBL" id="JBBPEH010000006">
    <property type="protein sequence ID" value="KAK7537317.1"/>
    <property type="molecule type" value="Genomic_DNA"/>
</dbReference>
<dbReference type="SUPFAM" id="SSF51197">
    <property type="entry name" value="Clavaminate synthase-like"/>
    <property type="match status" value="1"/>
</dbReference>